<dbReference type="SUPFAM" id="SSF74650">
    <property type="entry name" value="Galactose mutarotase-like"/>
    <property type="match status" value="1"/>
</dbReference>
<keyword evidence="8" id="KW-1185">Reference proteome</keyword>
<dbReference type="InterPro" id="IPR008183">
    <property type="entry name" value="Aldose_1/G6P_1-epimerase"/>
</dbReference>
<evidence type="ECO:0000256" key="4">
    <source>
        <dbReference type="ARBA" id="ARBA00023277"/>
    </source>
</evidence>
<evidence type="ECO:0000256" key="2">
    <source>
        <dbReference type="ARBA" id="ARBA00006206"/>
    </source>
</evidence>
<dbReference type="NCBIfam" id="NF008277">
    <property type="entry name" value="PRK11055.1"/>
    <property type="match status" value="1"/>
</dbReference>
<evidence type="ECO:0000256" key="6">
    <source>
        <dbReference type="SAM" id="MobiDB-lite"/>
    </source>
</evidence>
<evidence type="ECO:0000256" key="1">
    <source>
        <dbReference type="ARBA" id="ARBA00005028"/>
    </source>
</evidence>
<dbReference type="PANTHER" id="PTHR10091:SF0">
    <property type="entry name" value="GALACTOSE MUTAROTASE"/>
    <property type="match status" value="1"/>
</dbReference>
<evidence type="ECO:0000313" key="8">
    <source>
        <dbReference type="Proteomes" id="UP001500443"/>
    </source>
</evidence>
<reference evidence="7 8" key="1">
    <citation type="journal article" date="2019" name="Int. J. Syst. Evol. Microbiol.">
        <title>The Global Catalogue of Microorganisms (GCM) 10K type strain sequencing project: providing services to taxonomists for standard genome sequencing and annotation.</title>
        <authorList>
            <consortium name="The Broad Institute Genomics Platform"/>
            <consortium name="The Broad Institute Genome Sequencing Center for Infectious Disease"/>
            <person name="Wu L."/>
            <person name="Ma J."/>
        </authorList>
    </citation>
    <scope>NUCLEOTIDE SEQUENCE [LARGE SCALE GENOMIC DNA]</scope>
    <source>
        <strain evidence="7 8">JCM 15481</strain>
    </source>
</reference>
<dbReference type="PIRSF" id="PIRSF005096">
    <property type="entry name" value="GALM"/>
    <property type="match status" value="1"/>
</dbReference>
<dbReference type="Gene3D" id="2.70.98.10">
    <property type="match status" value="1"/>
</dbReference>
<protein>
    <recommendedName>
        <fullName evidence="5">Aldose 1-epimerase</fullName>
        <ecNumber evidence="5">5.1.3.3</ecNumber>
    </recommendedName>
</protein>
<dbReference type="InterPro" id="IPR015443">
    <property type="entry name" value="Aldose_1-epimerase"/>
</dbReference>
<evidence type="ECO:0000256" key="3">
    <source>
        <dbReference type="ARBA" id="ARBA00023235"/>
    </source>
</evidence>
<dbReference type="CDD" id="cd09019">
    <property type="entry name" value="galactose_mutarotase_like"/>
    <property type="match status" value="1"/>
</dbReference>
<dbReference type="RefSeq" id="WP_344291928.1">
    <property type="nucleotide sequence ID" value="NZ_BAAAPF010000182.1"/>
</dbReference>
<dbReference type="InterPro" id="IPR011013">
    <property type="entry name" value="Gal_mutarotase_sf_dom"/>
</dbReference>
<comment type="similarity">
    <text evidence="2 5">Belongs to the aldose epimerase family.</text>
</comment>
<proteinExistence type="inferred from homology"/>
<feature type="region of interest" description="Disordered" evidence="6">
    <location>
        <begin position="1"/>
        <end position="21"/>
    </location>
</feature>
<dbReference type="InterPro" id="IPR047215">
    <property type="entry name" value="Galactose_mutarotase-like"/>
</dbReference>
<accession>A0ABN2Z5R2</accession>
<sequence>MAETPLTPPDPAAAPSVTAEPFGKLADGTPVERWTLTAGGTRVRVLTYGGTVQSVEVPDRAGRYANVALGLGTLDEYVAHGDPYFGALIGRYANRIAGASFFLGDRSYPLPANDGPNCLHGGARGFDKRVWAAAEAPAAPGAAALLLSRTSPDGEEGFPGALAVRVTYTVTAGGALRFDYEATTDAPTVVSLTNHTYVNLDGEGSGSVEGHHLRIDAGRFTVNAPTSAPTGEIADVAGTPFDFRTARPVGAELRSGHPQLLIGRGYDQNLVLDKGVTAAPEPVAEVRSPASGRVLLVLTTEPGLQLYTANFVFPSFTGPSGRAYRPGDGLALETQHFADSPNQPHFPSTVLRPGEHYRSATVYEFAVR</sequence>
<dbReference type="EMBL" id="BAAAPF010000182">
    <property type="protein sequence ID" value="GAA2137208.1"/>
    <property type="molecule type" value="Genomic_DNA"/>
</dbReference>
<dbReference type="Pfam" id="PF01263">
    <property type="entry name" value="Aldose_epim"/>
    <property type="match status" value="1"/>
</dbReference>
<dbReference type="InterPro" id="IPR014718">
    <property type="entry name" value="GH-type_carb-bd"/>
</dbReference>
<feature type="compositionally biased region" description="Pro residues" evidence="6">
    <location>
        <begin position="1"/>
        <end position="12"/>
    </location>
</feature>
<organism evidence="7 8">
    <name type="scientific">Streptomyces synnematoformans</name>
    <dbReference type="NCBI Taxonomy" id="415721"/>
    <lineage>
        <taxon>Bacteria</taxon>
        <taxon>Bacillati</taxon>
        <taxon>Actinomycetota</taxon>
        <taxon>Actinomycetes</taxon>
        <taxon>Kitasatosporales</taxon>
        <taxon>Streptomycetaceae</taxon>
        <taxon>Streptomyces</taxon>
    </lineage>
</organism>
<name>A0ABN2Z5R2_9ACTN</name>
<dbReference type="Proteomes" id="UP001500443">
    <property type="component" value="Unassembled WGS sequence"/>
</dbReference>
<dbReference type="EC" id="5.1.3.3" evidence="5"/>
<comment type="caution">
    <text evidence="7">The sequence shown here is derived from an EMBL/GenBank/DDBJ whole genome shotgun (WGS) entry which is preliminary data.</text>
</comment>
<keyword evidence="4 5" id="KW-0119">Carbohydrate metabolism</keyword>
<dbReference type="PANTHER" id="PTHR10091">
    <property type="entry name" value="ALDOSE-1-EPIMERASE"/>
    <property type="match status" value="1"/>
</dbReference>
<gene>
    <name evidence="7" type="ORF">GCM10009802_46250</name>
</gene>
<evidence type="ECO:0000313" key="7">
    <source>
        <dbReference type="EMBL" id="GAA2137208.1"/>
    </source>
</evidence>
<comment type="catalytic activity">
    <reaction evidence="5">
        <text>alpha-D-glucose = beta-D-glucose</text>
        <dbReference type="Rhea" id="RHEA:10264"/>
        <dbReference type="ChEBI" id="CHEBI:15903"/>
        <dbReference type="ChEBI" id="CHEBI:17925"/>
        <dbReference type="EC" id="5.1.3.3"/>
    </reaction>
</comment>
<evidence type="ECO:0000256" key="5">
    <source>
        <dbReference type="PIRNR" id="PIRNR005096"/>
    </source>
</evidence>
<keyword evidence="3 5" id="KW-0413">Isomerase</keyword>
<comment type="pathway">
    <text evidence="1 5">Carbohydrate metabolism; hexose metabolism.</text>
</comment>